<organism evidence="5">
    <name type="scientific">Leptospirillum ferriphilum</name>
    <dbReference type="NCBI Taxonomy" id="178606"/>
    <lineage>
        <taxon>Bacteria</taxon>
        <taxon>Pseudomonadati</taxon>
        <taxon>Nitrospirota</taxon>
        <taxon>Nitrospiria</taxon>
        <taxon>Nitrospirales</taxon>
        <taxon>Nitrospiraceae</taxon>
        <taxon>Leptospirillum</taxon>
    </lineage>
</organism>
<evidence type="ECO:0000256" key="1">
    <source>
        <dbReference type="ARBA" id="ARBA00000830"/>
    </source>
</evidence>
<evidence type="ECO:0000256" key="4">
    <source>
        <dbReference type="ARBA" id="ARBA00013078"/>
    </source>
</evidence>
<dbReference type="PANTHER" id="PTHR43434">
    <property type="entry name" value="PHOSPHOGLYCOLATE PHOSPHATASE"/>
    <property type="match status" value="1"/>
</dbReference>
<dbReference type="PRINTS" id="PR00413">
    <property type="entry name" value="HADHALOGNASE"/>
</dbReference>
<dbReference type="GO" id="GO:0005829">
    <property type="term" value="C:cytosol"/>
    <property type="evidence" value="ECO:0007669"/>
    <property type="project" value="TreeGrafter"/>
</dbReference>
<dbReference type="SFLD" id="SFLDS00003">
    <property type="entry name" value="Haloacid_Dehalogenase"/>
    <property type="match status" value="1"/>
</dbReference>
<dbReference type="GO" id="GO:0008967">
    <property type="term" value="F:phosphoglycolate phosphatase activity"/>
    <property type="evidence" value="ECO:0007669"/>
    <property type="project" value="UniProtKB-EC"/>
</dbReference>
<dbReference type="InterPro" id="IPR023214">
    <property type="entry name" value="HAD_sf"/>
</dbReference>
<dbReference type="SFLD" id="SFLDG01129">
    <property type="entry name" value="C1.5:_HAD__Beta-PGM__Phosphata"/>
    <property type="match status" value="1"/>
</dbReference>
<dbReference type="GO" id="GO:0006281">
    <property type="term" value="P:DNA repair"/>
    <property type="evidence" value="ECO:0007669"/>
    <property type="project" value="TreeGrafter"/>
</dbReference>
<sequence length="221" mass="24572">MNDSPRKLKGLLFDLDGTLVDSFRPIHSSFQAVLDRLGIDRTLSWQEMLSIVGTSLRDSLRCVVPEEKADEGVRLFRDHYNRIVLEQTTALPGASELLSELRGRRIPAGIVTNKKGDAARRIAEHLGFTPGLACVLGEGDGFPEKPAPDMLHQAIRILGTPPGQTLFVGDSPYDFQAARRAEIPVVLLPTGTHAEEELRKLEPDHFFPNLEQFGQWVLEIL</sequence>
<dbReference type="AlphaFoldDB" id="A0A7C3LT41"/>
<dbReference type="Pfam" id="PF13419">
    <property type="entry name" value="HAD_2"/>
    <property type="match status" value="1"/>
</dbReference>
<dbReference type="SUPFAM" id="SSF56784">
    <property type="entry name" value="HAD-like"/>
    <property type="match status" value="1"/>
</dbReference>
<evidence type="ECO:0000256" key="2">
    <source>
        <dbReference type="ARBA" id="ARBA00004818"/>
    </source>
</evidence>
<dbReference type="Gene3D" id="1.10.150.240">
    <property type="entry name" value="Putative phosphatase, domain 2"/>
    <property type="match status" value="1"/>
</dbReference>
<dbReference type="SFLD" id="SFLDG01135">
    <property type="entry name" value="C1.5.6:_HAD__Beta-PGM__Phospha"/>
    <property type="match status" value="1"/>
</dbReference>
<dbReference type="EMBL" id="DTMM01000182">
    <property type="protein sequence ID" value="HFT93965.1"/>
    <property type="molecule type" value="Genomic_DNA"/>
</dbReference>
<comment type="caution">
    <text evidence="5">The sequence shown here is derived from an EMBL/GenBank/DDBJ whole genome shotgun (WGS) entry which is preliminary data.</text>
</comment>
<dbReference type="InterPro" id="IPR041492">
    <property type="entry name" value="HAD_2"/>
</dbReference>
<dbReference type="NCBIfam" id="TIGR01549">
    <property type="entry name" value="HAD-SF-IA-v1"/>
    <property type="match status" value="1"/>
</dbReference>
<comment type="catalytic activity">
    <reaction evidence="1">
        <text>2-phosphoglycolate + H2O = glycolate + phosphate</text>
        <dbReference type="Rhea" id="RHEA:14369"/>
        <dbReference type="ChEBI" id="CHEBI:15377"/>
        <dbReference type="ChEBI" id="CHEBI:29805"/>
        <dbReference type="ChEBI" id="CHEBI:43474"/>
        <dbReference type="ChEBI" id="CHEBI:58033"/>
        <dbReference type="EC" id="3.1.3.18"/>
    </reaction>
</comment>
<protein>
    <recommendedName>
        <fullName evidence="4">phosphoglycolate phosphatase</fullName>
        <ecNumber evidence="4">3.1.3.18</ecNumber>
    </recommendedName>
</protein>
<reference evidence="5" key="1">
    <citation type="journal article" date="2020" name="mSystems">
        <title>Genome- and Community-Level Interaction Insights into Carbon Utilization and Element Cycling Functions of Hydrothermarchaeota in Hydrothermal Sediment.</title>
        <authorList>
            <person name="Zhou Z."/>
            <person name="Liu Y."/>
            <person name="Xu W."/>
            <person name="Pan J."/>
            <person name="Luo Z.H."/>
            <person name="Li M."/>
        </authorList>
    </citation>
    <scope>NUCLEOTIDE SEQUENCE [LARGE SCALE GENOMIC DNA]</scope>
    <source>
        <strain evidence="5">SpSt-902</strain>
    </source>
</reference>
<gene>
    <name evidence="5" type="ORF">ENX03_08560</name>
</gene>
<name>A0A7C3LT41_9BACT</name>
<evidence type="ECO:0000256" key="3">
    <source>
        <dbReference type="ARBA" id="ARBA00006171"/>
    </source>
</evidence>
<dbReference type="InterPro" id="IPR006439">
    <property type="entry name" value="HAD-SF_hydro_IA"/>
</dbReference>
<evidence type="ECO:0000313" key="5">
    <source>
        <dbReference type="EMBL" id="HFT93965.1"/>
    </source>
</evidence>
<comment type="similarity">
    <text evidence="3">Belongs to the HAD-like hydrolase superfamily. CbbY/CbbZ/Gph/YieH family.</text>
</comment>
<keyword evidence="5" id="KW-0378">Hydrolase</keyword>
<dbReference type="InterPro" id="IPR036412">
    <property type="entry name" value="HAD-like_sf"/>
</dbReference>
<proteinExistence type="inferred from homology"/>
<dbReference type="InterPro" id="IPR050155">
    <property type="entry name" value="HAD-like_hydrolase_sf"/>
</dbReference>
<accession>A0A7C3LT41</accession>
<dbReference type="InterPro" id="IPR023198">
    <property type="entry name" value="PGP-like_dom2"/>
</dbReference>
<dbReference type="EC" id="3.1.3.18" evidence="4"/>
<comment type="pathway">
    <text evidence="2">Organic acid metabolism; glycolate biosynthesis; glycolate from 2-phosphoglycolate: step 1/1.</text>
</comment>
<dbReference type="Gene3D" id="3.40.50.1000">
    <property type="entry name" value="HAD superfamily/HAD-like"/>
    <property type="match status" value="1"/>
</dbReference>
<dbReference type="PANTHER" id="PTHR43434:SF1">
    <property type="entry name" value="PHOSPHOGLYCOLATE PHOSPHATASE"/>
    <property type="match status" value="1"/>
</dbReference>